<dbReference type="SUPFAM" id="SSF50800">
    <property type="entry name" value="PK beta-barrel domain-like"/>
    <property type="match status" value="1"/>
</dbReference>
<dbReference type="EMBL" id="CP129113">
    <property type="protein sequence ID" value="WLV25290.1"/>
    <property type="molecule type" value="Genomic_DNA"/>
</dbReference>
<dbReference type="Proteomes" id="UP001180087">
    <property type="component" value="Chromosome"/>
</dbReference>
<dbReference type="RefSeq" id="WP_348029078.1">
    <property type="nucleotide sequence ID" value="NZ_CP129113.1"/>
</dbReference>
<dbReference type="InterPro" id="IPR011037">
    <property type="entry name" value="Pyrv_Knase-like_insert_dom_sf"/>
</dbReference>
<dbReference type="Gene3D" id="2.40.33.20">
    <property type="entry name" value="PK beta-barrel domain-like"/>
    <property type="match status" value="1"/>
</dbReference>
<feature type="domain" description="MOSC" evidence="1">
    <location>
        <begin position="37"/>
        <end position="171"/>
    </location>
</feature>
<evidence type="ECO:0000313" key="2">
    <source>
        <dbReference type="EMBL" id="WLV25290.1"/>
    </source>
</evidence>
<proteinExistence type="predicted"/>
<reference evidence="2" key="1">
    <citation type="submission" date="2023-06" db="EMBL/GenBank/DDBJ databases">
        <title>A Treasure from Seagulls: Isolation and Description of Aciduricobacillus qingdaonensis gen. nov., sp. nov., a Rare Obligately Uric Acid-utilizing Member in the Family Bacillaceae.</title>
        <authorList>
            <person name="Liu W."/>
            <person name="Wang B."/>
        </authorList>
    </citation>
    <scope>NUCLEOTIDE SEQUENCE</scope>
    <source>
        <strain evidence="2">44XB</strain>
    </source>
</reference>
<evidence type="ECO:0000259" key="1">
    <source>
        <dbReference type="PROSITE" id="PS51340"/>
    </source>
</evidence>
<accession>A0ABY9KWV0</accession>
<gene>
    <name evidence="2" type="ORF">QR721_03405</name>
</gene>
<dbReference type="PROSITE" id="PS51340">
    <property type="entry name" value="MOSC"/>
    <property type="match status" value="1"/>
</dbReference>
<organism evidence="2 3">
    <name type="scientific">Aciduricibacillus chroicocephali</name>
    <dbReference type="NCBI Taxonomy" id="3054939"/>
    <lineage>
        <taxon>Bacteria</taxon>
        <taxon>Bacillati</taxon>
        <taxon>Bacillota</taxon>
        <taxon>Bacilli</taxon>
        <taxon>Bacillales</taxon>
        <taxon>Bacillaceae</taxon>
        <taxon>Aciduricibacillus</taxon>
    </lineage>
</organism>
<sequence>MDEPYVHELFSGKVRKLGDDQAENPMERSWETGMFKETVEGKHYLTFTGLSGDEVADTKNHGGPDKAIFAYPIGHYTYFSNNENLKMPVGGMGENLAVLEMDELTVCIGDKYKFGEAIIEVSQPRQPCWKPARRFKRKELALKIQESGKTGWYFRVLKEGNVHSKVDLHLIERPYPQWSIAACNDMMHRQKDNLVLIDELASCPPLADSWKKTLNKLLLGKSSSIAPRVYGPNA</sequence>
<dbReference type="PANTHER" id="PTHR30212:SF2">
    <property type="entry name" value="PROTEIN YIIM"/>
    <property type="match status" value="1"/>
</dbReference>
<dbReference type="PANTHER" id="PTHR30212">
    <property type="entry name" value="PROTEIN YIIM"/>
    <property type="match status" value="1"/>
</dbReference>
<name>A0ABY9KWV0_9BACI</name>
<dbReference type="InterPro" id="IPR005302">
    <property type="entry name" value="MoCF_Sase_C"/>
</dbReference>
<dbReference type="Pfam" id="PF03475">
    <property type="entry name" value="YiiM_3-alpha"/>
    <property type="match status" value="1"/>
</dbReference>
<evidence type="ECO:0000313" key="3">
    <source>
        <dbReference type="Proteomes" id="UP001180087"/>
    </source>
</evidence>
<dbReference type="InterPro" id="IPR005163">
    <property type="entry name" value="Tri_helical_YiiM-like"/>
</dbReference>
<protein>
    <submittedName>
        <fullName evidence="2">MOSC domain-containing protein</fullName>
    </submittedName>
</protein>
<dbReference type="InterPro" id="IPR052353">
    <property type="entry name" value="Benzoxazolinone_Detox_Enz"/>
</dbReference>
<keyword evidence="3" id="KW-1185">Reference proteome</keyword>
<dbReference type="Pfam" id="PF03473">
    <property type="entry name" value="MOSC"/>
    <property type="match status" value="1"/>
</dbReference>